<proteinExistence type="predicted"/>
<dbReference type="RefSeq" id="WP_195170013.1">
    <property type="nucleotide sequence ID" value="NZ_CP062983.1"/>
</dbReference>
<dbReference type="SUPFAM" id="SSF56801">
    <property type="entry name" value="Acetyl-CoA synthetase-like"/>
    <property type="match status" value="1"/>
</dbReference>
<feature type="domain" description="AMP-dependent synthetase/ligase" evidence="1">
    <location>
        <begin position="34"/>
        <end position="440"/>
    </location>
</feature>
<protein>
    <submittedName>
        <fullName evidence="3">AMP-binding protein</fullName>
    </submittedName>
</protein>
<dbReference type="InterPro" id="IPR045851">
    <property type="entry name" value="AMP-bd_C_sf"/>
</dbReference>
<dbReference type="Proteomes" id="UP000594468">
    <property type="component" value="Chromosome"/>
</dbReference>
<dbReference type="Pfam" id="PF13193">
    <property type="entry name" value="AMP-binding_C"/>
    <property type="match status" value="1"/>
</dbReference>
<dbReference type="InterPro" id="IPR025110">
    <property type="entry name" value="AMP-bd_C"/>
</dbReference>
<organism evidence="3 4">
    <name type="scientific">Phototrophicus methaneseepsis</name>
    <dbReference type="NCBI Taxonomy" id="2710758"/>
    <lineage>
        <taxon>Bacteria</taxon>
        <taxon>Bacillati</taxon>
        <taxon>Chloroflexota</taxon>
        <taxon>Candidatus Thermofontia</taxon>
        <taxon>Phototrophicales</taxon>
        <taxon>Phototrophicaceae</taxon>
        <taxon>Phototrophicus</taxon>
    </lineage>
</organism>
<dbReference type="Pfam" id="PF00501">
    <property type="entry name" value="AMP-binding"/>
    <property type="match status" value="1"/>
</dbReference>
<dbReference type="PANTHER" id="PTHR43767">
    <property type="entry name" value="LONG-CHAIN-FATTY-ACID--COA LIGASE"/>
    <property type="match status" value="1"/>
</dbReference>
<dbReference type="GO" id="GO:0016878">
    <property type="term" value="F:acid-thiol ligase activity"/>
    <property type="evidence" value="ECO:0007669"/>
    <property type="project" value="UniProtKB-ARBA"/>
</dbReference>
<evidence type="ECO:0000259" key="1">
    <source>
        <dbReference type="Pfam" id="PF00501"/>
    </source>
</evidence>
<dbReference type="AlphaFoldDB" id="A0A7S8IEL6"/>
<evidence type="ECO:0000313" key="3">
    <source>
        <dbReference type="EMBL" id="QPC81943.1"/>
    </source>
</evidence>
<dbReference type="Gene3D" id="3.30.300.30">
    <property type="match status" value="1"/>
</dbReference>
<dbReference type="PROSITE" id="PS00455">
    <property type="entry name" value="AMP_BINDING"/>
    <property type="match status" value="1"/>
</dbReference>
<sequence>MVTYADRPWLKHYPAGVPASLKPYPDMTIPDYLRQTAKRVPKNPALVTSVRLPVVGHQAHTMTYGELDHDSDILAAALIDLGLEKGQTVILCMPNTTNFIISYYAILKAGGVVCALNPAYPAQKLGKLADEADAVMVLTLTNLYSTFKEIQYRTKVKHIIVSNIKEYFHRLVRIAFTRTQEKPGGHYLAKVEVGDYWLQDLLKKYKKKKPEVEITPDDIAVMQFTGGTTGDPKGALASHRALCASTQQIESWIDVDWPKGSMPPMEKRVVLAMLPMFHVYGLIVLVHQATNAGWKIILVPDPRDMNHVVDLIDVYKPHITLGVPMMFHAIGTHPRMVNGEVNMKHSKITICGAAPLHPSITEAMRHTGAEVREGYGLSEVPAGNHCNPIIGQPNRDNSVGIPMIDVDCRVMDIATGTQEVPVGEVGEIILNAPNLMEGYYKQPEETANVLREHDGKLWVYTGDVGYMDEDGYFYLVDRKKDMALIGGFNVYPGPVEKILKSHPDVIDAGVWYIPHPRVEGQEALQAWVVARPGTDVKKGDLINHCKPYLAPYEIPRRFEFVDELPYSDAGKLLRRKLPEIKASRRRRSQAEVEPTEASA</sequence>
<name>A0A7S8IEL6_9CHLR</name>
<feature type="domain" description="AMP-binding enzyme C-terminal" evidence="2">
    <location>
        <begin position="495"/>
        <end position="571"/>
    </location>
</feature>
<dbReference type="PANTHER" id="PTHR43767:SF1">
    <property type="entry name" value="NONRIBOSOMAL PEPTIDE SYNTHASE PES1 (EUROFUNG)-RELATED"/>
    <property type="match status" value="1"/>
</dbReference>
<dbReference type="InterPro" id="IPR020845">
    <property type="entry name" value="AMP-binding_CS"/>
</dbReference>
<evidence type="ECO:0000313" key="4">
    <source>
        <dbReference type="Proteomes" id="UP000594468"/>
    </source>
</evidence>
<dbReference type="KEGG" id="pmet:G4Y79_19975"/>
<keyword evidence="4" id="KW-1185">Reference proteome</keyword>
<dbReference type="Gene3D" id="3.40.50.12780">
    <property type="entry name" value="N-terminal domain of ligase-like"/>
    <property type="match status" value="1"/>
</dbReference>
<dbReference type="InterPro" id="IPR000873">
    <property type="entry name" value="AMP-dep_synth/lig_dom"/>
</dbReference>
<gene>
    <name evidence="3" type="ORF">G4Y79_19975</name>
</gene>
<dbReference type="EMBL" id="CP062983">
    <property type="protein sequence ID" value="QPC81943.1"/>
    <property type="molecule type" value="Genomic_DNA"/>
</dbReference>
<accession>A0A7S8IEL6</accession>
<evidence type="ECO:0000259" key="2">
    <source>
        <dbReference type="Pfam" id="PF13193"/>
    </source>
</evidence>
<reference evidence="3 4" key="1">
    <citation type="submission" date="2020-02" db="EMBL/GenBank/DDBJ databases">
        <authorList>
            <person name="Zheng R.K."/>
            <person name="Sun C.M."/>
        </authorList>
    </citation>
    <scope>NUCLEOTIDE SEQUENCE [LARGE SCALE GENOMIC DNA]</scope>
    <source>
        <strain evidence="4">rifampicinis</strain>
    </source>
</reference>
<dbReference type="InterPro" id="IPR042099">
    <property type="entry name" value="ANL_N_sf"/>
</dbReference>
<dbReference type="InterPro" id="IPR050237">
    <property type="entry name" value="ATP-dep_AMP-bd_enzyme"/>
</dbReference>